<gene>
    <name evidence="3" type="ORF">BHU72_14255</name>
</gene>
<dbReference type="STRING" id="1390249.BHU72_14255"/>
<dbReference type="EMBL" id="MJAT01000007">
    <property type="protein sequence ID" value="OEH86121.1"/>
    <property type="molecule type" value="Genomic_DNA"/>
</dbReference>
<evidence type="ECO:0000259" key="2">
    <source>
        <dbReference type="Pfam" id="PF14242"/>
    </source>
</evidence>
<name>A0A1E5L7K9_9FIRM</name>
<evidence type="ECO:0000313" key="4">
    <source>
        <dbReference type="Proteomes" id="UP000095255"/>
    </source>
</evidence>
<comment type="caution">
    <text evidence="3">The sequence shown here is derived from an EMBL/GenBank/DDBJ whole genome shotgun (WGS) entry which is preliminary data.</text>
</comment>
<keyword evidence="4" id="KW-1185">Reference proteome</keyword>
<organism evidence="3 4">
    <name type="scientific">Desulfuribacillus stibiiarsenatis</name>
    <dbReference type="NCBI Taxonomy" id="1390249"/>
    <lineage>
        <taxon>Bacteria</taxon>
        <taxon>Bacillati</taxon>
        <taxon>Bacillota</taxon>
        <taxon>Desulfuribacillia</taxon>
        <taxon>Desulfuribacillales</taxon>
        <taxon>Desulfuribacillaceae</taxon>
        <taxon>Desulfuribacillus</taxon>
    </lineage>
</organism>
<protein>
    <submittedName>
        <fullName evidence="3">Ubiquitin</fullName>
    </submittedName>
</protein>
<dbReference type="InterPro" id="IPR009060">
    <property type="entry name" value="UBA-like_sf"/>
</dbReference>
<reference evidence="3 4" key="1">
    <citation type="submission" date="2016-09" db="EMBL/GenBank/DDBJ databases">
        <title>Desulfuribacillus arsenicus sp. nov., an obligately anaerobic, dissimilatory arsenic- and antimonate-reducing bacterium isolated from anoxic sediments.</title>
        <authorList>
            <person name="Abin C.A."/>
            <person name="Hollibaugh J.T."/>
        </authorList>
    </citation>
    <scope>NUCLEOTIDE SEQUENCE [LARGE SCALE GENOMIC DNA]</scope>
    <source>
        <strain evidence="3 4">MLFW-2</strain>
    </source>
</reference>
<keyword evidence="1" id="KW-0472">Membrane</keyword>
<keyword evidence="1" id="KW-1133">Transmembrane helix</keyword>
<evidence type="ECO:0000313" key="3">
    <source>
        <dbReference type="EMBL" id="OEH86121.1"/>
    </source>
</evidence>
<proteinExistence type="predicted"/>
<feature type="transmembrane region" description="Helical" evidence="1">
    <location>
        <begin position="121"/>
        <end position="147"/>
    </location>
</feature>
<dbReference type="SUPFAM" id="SSF46934">
    <property type="entry name" value="UBA-like"/>
    <property type="match status" value="1"/>
</dbReference>
<dbReference type="Gene3D" id="1.10.8.10">
    <property type="entry name" value="DNA helicase RuvA subunit, C-terminal domain"/>
    <property type="match status" value="1"/>
</dbReference>
<dbReference type="Pfam" id="PF14242">
    <property type="entry name" value="DUF4342"/>
    <property type="match status" value="1"/>
</dbReference>
<feature type="domain" description="DUF4342" evidence="2">
    <location>
        <begin position="90"/>
        <end position="149"/>
    </location>
</feature>
<accession>A0A1E5L7K9</accession>
<evidence type="ECO:0000256" key="1">
    <source>
        <dbReference type="SAM" id="Phobius"/>
    </source>
</evidence>
<dbReference type="Proteomes" id="UP000095255">
    <property type="component" value="Unassembled WGS sequence"/>
</dbReference>
<dbReference type="AlphaFoldDB" id="A0A1E5L7K9"/>
<keyword evidence="1" id="KW-0812">Transmembrane</keyword>
<dbReference type="InterPro" id="IPR025642">
    <property type="entry name" value="DUF4342"/>
</dbReference>
<dbReference type="CDD" id="cd14360">
    <property type="entry name" value="UBA_NAC_like_bac"/>
    <property type="match status" value="1"/>
</dbReference>
<sequence>MMVTLELVEKLRDRTGVSYEEAKKALEETNGDILEAVINLERQNRIKTPHNGGYYHSRSSQQASQQTAVVTIANREGSENGSGFGDAVKGFFRWMGRIIHKGNTNNFTVMRNGEKITSIPLTALALLLFFAFWIILPIAIICLFFGYRYSFEGPEATPSVNRAMDTVADAAENLKNDIKNEINK</sequence>